<feature type="domain" description="Ribosome maturation protein SDO1/SBDS N-terminal" evidence="1">
    <location>
        <begin position="7"/>
        <end position="98"/>
    </location>
</feature>
<comment type="caution">
    <text evidence="2">The sequence shown here is derived from an EMBL/GenBank/DDBJ whole genome shotgun (WGS) entry which is preliminary data.</text>
</comment>
<dbReference type="InterPro" id="IPR019783">
    <property type="entry name" value="SDO1/SBDS_N"/>
</dbReference>
<evidence type="ECO:0000259" key="1">
    <source>
        <dbReference type="Pfam" id="PF01172"/>
    </source>
</evidence>
<dbReference type="Pfam" id="PF01172">
    <property type="entry name" value="SBDS_N"/>
    <property type="match status" value="1"/>
</dbReference>
<proteinExistence type="predicted"/>
<dbReference type="InterPro" id="IPR036786">
    <property type="entry name" value="Ribosome_mat_SBDS_N_sf"/>
</dbReference>
<gene>
    <name evidence="2" type="ORF">B0A48_12393</name>
</gene>
<dbReference type="SUPFAM" id="SSF89895">
    <property type="entry name" value="FYSH domain"/>
    <property type="match status" value="1"/>
</dbReference>
<sequence length="580" mass="65448">MRGNAPQVKVHYKGQEDDFIVFVDSAEAVKKWKTDKTIPMAQVVSGFKVFVTHKHGTQGVHDAASKGTMETEFGTSKDDDVIAAILEKGDIVETESQARNGDRNINSGPSGTRQRIWASIIFKIPSCALLPAELRAKIVHFLLGTRWVVVHPHHTVLNPGERKTPRIPPGSGSCPFLKLPTEIRRAIFAGSLPHRNIVIEPTCGPTDTDGEFDENRWRRNRTADLMRICKGVKEEVTEAVYEERTFAVHVHEGFLDGGIEFVNSGRQPLQYATDRNLDTRFSTKIHDCNEFGFSRLKRINVAIFPGDGSKHLAINTYFMNYALADALSTDRGDKKRITKLRIHIREHLPPHNLKHRGATIARGSTYWWDAEKGKPRETSIHGLSNVQLVLLPFARLTDVHNVEVVLPQQVFNHAPTRAFVERLESHMTFPGGRYPDLINDRVEYQIQSAREALEEYVDDLLRGGHAATSKVVPLTDAELEEEKAEKHQQRPAKLAKRRRKEELALTLESSSLAELMDILGNITFQDARQILMEHDGNVQAAVNDYLDKGGMIVDSDSDDWVVEKPRAARRKMKSLLPERR</sequence>
<dbReference type="InParanoid" id="A0A1V8SS68"/>
<dbReference type="Pfam" id="PF14555">
    <property type="entry name" value="UBA_4"/>
    <property type="match status" value="1"/>
</dbReference>
<reference evidence="3" key="1">
    <citation type="submission" date="2017-03" db="EMBL/GenBank/DDBJ databases">
        <title>Genomes of endolithic fungi from Antarctica.</title>
        <authorList>
            <person name="Coleine C."/>
            <person name="Masonjones S."/>
            <person name="Stajich J.E."/>
        </authorList>
    </citation>
    <scope>NUCLEOTIDE SEQUENCE [LARGE SCALE GENOMIC DNA]</scope>
    <source>
        <strain evidence="3">CCFEE 5527</strain>
    </source>
</reference>
<dbReference type="OrthoDB" id="2567806at2759"/>
<evidence type="ECO:0000313" key="3">
    <source>
        <dbReference type="Proteomes" id="UP000192596"/>
    </source>
</evidence>
<dbReference type="Proteomes" id="UP000192596">
    <property type="component" value="Unassembled WGS sequence"/>
</dbReference>
<name>A0A1V8SS68_9PEZI</name>
<protein>
    <recommendedName>
        <fullName evidence="1">Ribosome maturation protein SDO1/SBDS N-terminal domain-containing protein</fullName>
    </recommendedName>
</protein>
<dbReference type="EMBL" id="NAJO01000029">
    <property type="protein sequence ID" value="OQO01920.1"/>
    <property type="molecule type" value="Genomic_DNA"/>
</dbReference>
<keyword evidence="3" id="KW-1185">Reference proteome</keyword>
<organism evidence="2 3">
    <name type="scientific">Cryoendolithus antarcticus</name>
    <dbReference type="NCBI Taxonomy" id="1507870"/>
    <lineage>
        <taxon>Eukaryota</taxon>
        <taxon>Fungi</taxon>
        <taxon>Dikarya</taxon>
        <taxon>Ascomycota</taxon>
        <taxon>Pezizomycotina</taxon>
        <taxon>Dothideomycetes</taxon>
        <taxon>Dothideomycetidae</taxon>
        <taxon>Cladosporiales</taxon>
        <taxon>Cladosporiaceae</taxon>
        <taxon>Cryoendolithus</taxon>
    </lineage>
</organism>
<evidence type="ECO:0000313" key="2">
    <source>
        <dbReference type="EMBL" id="OQO01920.1"/>
    </source>
</evidence>
<dbReference type="AlphaFoldDB" id="A0A1V8SS68"/>
<dbReference type="STRING" id="1507870.A0A1V8SS68"/>
<dbReference type="Gene3D" id="3.30.1250.10">
    <property type="entry name" value="Ribosome maturation protein SBDS, N-terminal domain"/>
    <property type="match status" value="1"/>
</dbReference>
<accession>A0A1V8SS68</accession>